<evidence type="ECO:0000313" key="2">
    <source>
        <dbReference type="Proteomes" id="UP000824073"/>
    </source>
</evidence>
<name>A0A9D1IXX1_9CLOT</name>
<organism evidence="1 2">
    <name type="scientific">Candidatus Ventrousia excrementavium</name>
    <dbReference type="NCBI Taxonomy" id="2840961"/>
    <lineage>
        <taxon>Bacteria</taxon>
        <taxon>Bacillati</taxon>
        <taxon>Bacillota</taxon>
        <taxon>Clostridia</taxon>
        <taxon>Eubacteriales</taxon>
        <taxon>Clostridiaceae</taxon>
        <taxon>Clostridiaceae incertae sedis</taxon>
        <taxon>Candidatus Ventrousia</taxon>
    </lineage>
</organism>
<protein>
    <submittedName>
        <fullName evidence="1">GIY-YIG nuclease family protein</fullName>
    </submittedName>
</protein>
<dbReference type="CDD" id="cd10451">
    <property type="entry name" value="GIY-YIG_LuxR_like"/>
    <property type="match status" value="1"/>
</dbReference>
<accession>A0A9D1IXX1</accession>
<gene>
    <name evidence="1" type="ORF">IAB67_07840</name>
</gene>
<dbReference type="Gene3D" id="3.40.1440.10">
    <property type="entry name" value="GIY-YIG endonuclease"/>
    <property type="match status" value="1"/>
</dbReference>
<proteinExistence type="predicted"/>
<dbReference type="AlphaFoldDB" id="A0A9D1IXX1"/>
<reference evidence="1" key="1">
    <citation type="submission" date="2020-10" db="EMBL/GenBank/DDBJ databases">
        <authorList>
            <person name="Gilroy R."/>
        </authorList>
    </citation>
    <scope>NUCLEOTIDE SEQUENCE</scope>
    <source>
        <strain evidence="1">CHK191-8634</strain>
    </source>
</reference>
<reference evidence="1" key="2">
    <citation type="journal article" date="2021" name="PeerJ">
        <title>Extensive microbial diversity within the chicken gut microbiome revealed by metagenomics and culture.</title>
        <authorList>
            <person name="Gilroy R."/>
            <person name="Ravi A."/>
            <person name="Getino M."/>
            <person name="Pursley I."/>
            <person name="Horton D.L."/>
            <person name="Alikhan N.F."/>
            <person name="Baker D."/>
            <person name="Gharbi K."/>
            <person name="Hall N."/>
            <person name="Watson M."/>
            <person name="Adriaenssens E.M."/>
            <person name="Foster-Nyarko E."/>
            <person name="Jarju S."/>
            <person name="Secka A."/>
            <person name="Antonio M."/>
            <person name="Oren A."/>
            <person name="Chaudhuri R.R."/>
            <person name="La Ragione R."/>
            <person name="Hildebrand F."/>
            <person name="Pallen M.J."/>
        </authorList>
    </citation>
    <scope>NUCLEOTIDE SEQUENCE</scope>
    <source>
        <strain evidence="1">CHK191-8634</strain>
    </source>
</reference>
<evidence type="ECO:0000313" key="1">
    <source>
        <dbReference type="EMBL" id="HIU44189.1"/>
    </source>
</evidence>
<sequence length="114" mass="12759">MDKQKRKEMTAAYREKQALGGVLAIVCAETGKRLLMSGSDLRGLQNRFQFSCATGSCVSPRIQADWDRYGAGAFSLEVLETLEQKSDQDAAAFREDIKALEALWREKYASEALY</sequence>
<dbReference type="InterPro" id="IPR035901">
    <property type="entry name" value="GIY-YIG_endonuc_sf"/>
</dbReference>
<comment type="caution">
    <text evidence="1">The sequence shown here is derived from an EMBL/GenBank/DDBJ whole genome shotgun (WGS) entry which is preliminary data.</text>
</comment>
<dbReference type="Proteomes" id="UP000824073">
    <property type="component" value="Unassembled WGS sequence"/>
</dbReference>
<dbReference type="EMBL" id="DVMR01000058">
    <property type="protein sequence ID" value="HIU44189.1"/>
    <property type="molecule type" value="Genomic_DNA"/>
</dbReference>